<evidence type="ECO:0000256" key="2">
    <source>
        <dbReference type="SAM" id="MobiDB-lite"/>
    </source>
</evidence>
<keyword evidence="4" id="KW-1185">Reference proteome</keyword>
<evidence type="ECO:0000256" key="1">
    <source>
        <dbReference type="ARBA" id="ARBA00006479"/>
    </source>
</evidence>
<reference evidence="3 4" key="1">
    <citation type="submission" date="2023-09" db="EMBL/GenBank/DDBJ databases">
        <title>Description of three actinobacteria isolated from air of manufacturing shop in a pharmaceutical factory.</title>
        <authorList>
            <person name="Zhang D.-F."/>
        </authorList>
    </citation>
    <scope>NUCLEOTIDE SEQUENCE [LARGE SCALE GENOMIC DNA]</scope>
    <source>
        <strain evidence="3 4">LY-0111</strain>
    </source>
</reference>
<dbReference type="Gene3D" id="3.30.420.40">
    <property type="match status" value="2"/>
</dbReference>
<dbReference type="PANTHER" id="PTHR18964:SF169">
    <property type="entry name" value="N-ACETYLMANNOSAMINE KINASE"/>
    <property type="match status" value="1"/>
</dbReference>
<dbReference type="RefSeq" id="WP_310548900.1">
    <property type="nucleotide sequence ID" value="NZ_JAVKGR010000013.1"/>
</dbReference>
<evidence type="ECO:0000313" key="4">
    <source>
        <dbReference type="Proteomes" id="UP001251870"/>
    </source>
</evidence>
<feature type="region of interest" description="Disordered" evidence="2">
    <location>
        <begin position="326"/>
        <end position="357"/>
    </location>
</feature>
<evidence type="ECO:0000313" key="3">
    <source>
        <dbReference type="EMBL" id="MDR8019913.1"/>
    </source>
</evidence>
<dbReference type="Pfam" id="PF00480">
    <property type="entry name" value="ROK"/>
    <property type="match status" value="1"/>
</dbReference>
<dbReference type="SUPFAM" id="SSF53067">
    <property type="entry name" value="Actin-like ATPase domain"/>
    <property type="match status" value="1"/>
</dbReference>
<dbReference type="PROSITE" id="PS01125">
    <property type="entry name" value="ROK"/>
    <property type="match status" value="1"/>
</dbReference>
<dbReference type="PANTHER" id="PTHR18964">
    <property type="entry name" value="ROK (REPRESSOR, ORF, KINASE) FAMILY"/>
    <property type="match status" value="1"/>
</dbReference>
<organism evidence="3 4">
    <name type="scientific">Nesterenkonia aerolata</name>
    <dbReference type="NCBI Taxonomy" id="3074079"/>
    <lineage>
        <taxon>Bacteria</taxon>
        <taxon>Bacillati</taxon>
        <taxon>Actinomycetota</taxon>
        <taxon>Actinomycetes</taxon>
        <taxon>Micrococcales</taxon>
        <taxon>Micrococcaceae</taxon>
        <taxon>Nesterenkonia</taxon>
    </lineage>
</organism>
<accession>A0ABU2DTT2</accession>
<sequence length="357" mass="35772">MTEPRGAARRILAVDIGGTKIAAAPVTLSDAPEARAALGPVRTTATAAARGGPAVLRRVVELALAVAEEHAAENPDGPGLSAVGIASAGVVDTVRGRITSATSLMPGWAGTDLASAVGEALGLPVRVLNDVHAHGYGEWAHGFGAGSGSLLLAAVGTGLGGALIDESRLLLGARSMAGHLGHMNHTAAAGLECSCGRTGHIESIASGTGVAAWYKQRMRRGDPPAETGQHVAELAALGQDTAQAVIRESASALGEVLGSAAHLLDPAHVVVSGSVAEAGVLWWDALREGFAGTVMDPLADLQPRLGALGSGAPLIGAAVFADGGGTLTHTPHHAPHHTLSDTASDAHGDEDDEGDRR</sequence>
<gene>
    <name evidence="3" type="ORF">RIL96_10100</name>
</gene>
<dbReference type="InterPro" id="IPR049874">
    <property type="entry name" value="ROK_cs"/>
</dbReference>
<dbReference type="InterPro" id="IPR000600">
    <property type="entry name" value="ROK"/>
</dbReference>
<comment type="similarity">
    <text evidence="1">Belongs to the ROK (NagC/XylR) family.</text>
</comment>
<comment type="caution">
    <text evidence="3">The sequence shown here is derived from an EMBL/GenBank/DDBJ whole genome shotgun (WGS) entry which is preliminary data.</text>
</comment>
<feature type="compositionally biased region" description="Acidic residues" evidence="2">
    <location>
        <begin position="348"/>
        <end position="357"/>
    </location>
</feature>
<name>A0ABU2DTT2_9MICC</name>
<dbReference type="InterPro" id="IPR043129">
    <property type="entry name" value="ATPase_NBD"/>
</dbReference>
<protein>
    <submittedName>
        <fullName evidence="3">ROK family protein</fullName>
    </submittedName>
</protein>
<dbReference type="Proteomes" id="UP001251870">
    <property type="component" value="Unassembled WGS sequence"/>
</dbReference>
<dbReference type="EMBL" id="JAVKGR010000013">
    <property type="protein sequence ID" value="MDR8019913.1"/>
    <property type="molecule type" value="Genomic_DNA"/>
</dbReference>
<proteinExistence type="inferred from homology"/>